<keyword evidence="4 7" id="KW-0812">Transmembrane</keyword>
<sequence length="457" mass="49936">MDYAYKRDLILNGNMRKVLLTLSLPVMFNNLIQTLYSVADMFWVSKLGAVEVASTGFVWPVLFLIISIGMSITIAGTSLISQYVGSNNKDKANLTAAQIFSVSIILGAVLSVLGYLITPYIIRFMGADEALFKNSTIYLSIMFFDIPCYFIFLVFGAIRQAEGDTMSPMLLNVAGAITNVILDPLFILKLNMGIGGAALATVLSKVIFTPFVIYLLIKNKDRVHIKLNYLKLRKKVVSKILRVGVPTCIGQAGSSLGFIVLNAFIASYGNNTMAAFNIGNNINSIVMMPALGIGTALASIIGQNLGAEQTDRAREAFKTAVYLSTVMLVIGGAFLFLFAGNVIKIFVPNVQDIGVITEGKYYLKVISAGLPFMGIFQVLIGTFQGSGHTLYSMIMDAGRLWLIRLPMIIIFQNLTDLGSPVVWYSMIISNGITCIIGILIYSTGKWERKIIHKEIAI</sequence>
<feature type="transmembrane region" description="Helical" evidence="7">
    <location>
        <begin position="137"/>
        <end position="158"/>
    </location>
</feature>
<evidence type="ECO:0000313" key="8">
    <source>
        <dbReference type="EMBL" id="QGU94867.1"/>
    </source>
</evidence>
<feature type="transmembrane region" description="Helical" evidence="7">
    <location>
        <begin position="361"/>
        <end position="385"/>
    </location>
</feature>
<feature type="transmembrane region" description="Helical" evidence="7">
    <location>
        <begin position="194"/>
        <end position="217"/>
    </location>
</feature>
<feature type="transmembrane region" description="Helical" evidence="7">
    <location>
        <begin position="285"/>
        <end position="307"/>
    </location>
</feature>
<dbReference type="InterPro" id="IPR002528">
    <property type="entry name" value="MATE_fam"/>
</dbReference>
<evidence type="ECO:0000256" key="4">
    <source>
        <dbReference type="ARBA" id="ARBA00022692"/>
    </source>
</evidence>
<keyword evidence="6 7" id="KW-0472">Membrane</keyword>
<keyword evidence="9" id="KW-1185">Reference proteome</keyword>
<comment type="subcellular location">
    <subcellularLocation>
        <location evidence="1">Cell membrane</location>
        <topology evidence="1">Multi-pass membrane protein</topology>
    </subcellularLocation>
</comment>
<evidence type="ECO:0000256" key="2">
    <source>
        <dbReference type="ARBA" id="ARBA00022448"/>
    </source>
</evidence>
<evidence type="ECO:0000256" key="6">
    <source>
        <dbReference type="ARBA" id="ARBA00023136"/>
    </source>
</evidence>
<dbReference type="Proteomes" id="UP000422764">
    <property type="component" value="Chromosome"/>
</dbReference>
<gene>
    <name evidence="8" type="ORF">GOM49_06925</name>
</gene>
<dbReference type="AlphaFoldDB" id="A0A6I6F2A0"/>
<keyword evidence="3" id="KW-1003">Cell membrane</keyword>
<evidence type="ECO:0000256" key="7">
    <source>
        <dbReference type="SAM" id="Phobius"/>
    </source>
</evidence>
<dbReference type="PIRSF" id="PIRSF006603">
    <property type="entry name" value="DinF"/>
    <property type="match status" value="1"/>
</dbReference>
<feature type="transmembrane region" description="Helical" evidence="7">
    <location>
        <begin position="92"/>
        <end position="117"/>
    </location>
</feature>
<dbReference type="InterPro" id="IPR052031">
    <property type="entry name" value="Membrane_Transporter-Flippase"/>
</dbReference>
<evidence type="ECO:0000313" key="9">
    <source>
        <dbReference type="Proteomes" id="UP000422764"/>
    </source>
</evidence>
<feature type="transmembrane region" description="Helical" evidence="7">
    <location>
        <begin position="421"/>
        <end position="441"/>
    </location>
</feature>
<dbReference type="GO" id="GO:0042910">
    <property type="term" value="F:xenobiotic transmembrane transporter activity"/>
    <property type="evidence" value="ECO:0007669"/>
    <property type="project" value="InterPro"/>
</dbReference>
<feature type="transmembrane region" description="Helical" evidence="7">
    <location>
        <begin position="397"/>
        <end position="415"/>
    </location>
</feature>
<reference evidence="8 9" key="1">
    <citation type="submission" date="2019-12" db="EMBL/GenBank/DDBJ databases">
        <title>Genome sequenceing of Clostridium bovifaecis.</title>
        <authorList>
            <person name="Yao Y."/>
        </authorList>
    </citation>
    <scope>NUCLEOTIDE SEQUENCE [LARGE SCALE GENOMIC DNA]</scope>
    <source>
        <strain evidence="8 9">BXX</strain>
    </source>
</reference>
<dbReference type="EMBL" id="CP046522">
    <property type="protein sequence ID" value="QGU94867.1"/>
    <property type="molecule type" value="Genomic_DNA"/>
</dbReference>
<keyword evidence="5 7" id="KW-1133">Transmembrane helix</keyword>
<dbReference type="PANTHER" id="PTHR43549:SF2">
    <property type="entry name" value="MULTIDRUG RESISTANCE PROTEIN NORM-RELATED"/>
    <property type="match status" value="1"/>
</dbReference>
<proteinExistence type="predicted"/>
<evidence type="ECO:0000256" key="1">
    <source>
        <dbReference type="ARBA" id="ARBA00004651"/>
    </source>
</evidence>
<feature type="transmembrane region" description="Helical" evidence="7">
    <location>
        <begin position="319"/>
        <end position="341"/>
    </location>
</feature>
<accession>A0A6I6F2A0</accession>
<dbReference type="GO" id="GO:0005886">
    <property type="term" value="C:plasma membrane"/>
    <property type="evidence" value="ECO:0007669"/>
    <property type="project" value="UniProtKB-SubCell"/>
</dbReference>
<keyword evidence="2" id="KW-0813">Transport</keyword>
<evidence type="ECO:0000256" key="3">
    <source>
        <dbReference type="ARBA" id="ARBA00022475"/>
    </source>
</evidence>
<dbReference type="InterPro" id="IPR048279">
    <property type="entry name" value="MdtK-like"/>
</dbReference>
<feature type="transmembrane region" description="Helical" evidence="7">
    <location>
        <begin position="18"/>
        <end position="37"/>
    </location>
</feature>
<evidence type="ECO:0000256" key="5">
    <source>
        <dbReference type="ARBA" id="ARBA00022989"/>
    </source>
</evidence>
<feature type="transmembrane region" description="Helical" evidence="7">
    <location>
        <begin position="240"/>
        <end position="265"/>
    </location>
</feature>
<dbReference type="Pfam" id="PF01554">
    <property type="entry name" value="MatE"/>
    <property type="match status" value="2"/>
</dbReference>
<feature type="transmembrane region" description="Helical" evidence="7">
    <location>
        <begin position="170"/>
        <end position="188"/>
    </location>
</feature>
<name>A0A6I6F2A0_9CLOT</name>
<feature type="transmembrane region" description="Helical" evidence="7">
    <location>
        <begin position="57"/>
        <end position="80"/>
    </location>
</feature>
<dbReference type="GO" id="GO:0015297">
    <property type="term" value="F:antiporter activity"/>
    <property type="evidence" value="ECO:0007669"/>
    <property type="project" value="InterPro"/>
</dbReference>
<dbReference type="PANTHER" id="PTHR43549">
    <property type="entry name" value="MULTIDRUG RESISTANCE PROTEIN YPNP-RELATED"/>
    <property type="match status" value="1"/>
</dbReference>
<organism evidence="8 9">
    <name type="scientific">Clostridium bovifaecis</name>
    <dbReference type="NCBI Taxonomy" id="2184719"/>
    <lineage>
        <taxon>Bacteria</taxon>
        <taxon>Bacillati</taxon>
        <taxon>Bacillota</taxon>
        <taxon>Clostridia</taxon>
        <taxon>Eubacteriales</taxon>
        <taxon>Clostridiaceae</taxon>
        <taxon>Clostridium</taxon>
    </lineage>
</organism>
<dbReference type="NCBIfam" id="TIGR00797">
    <property type="entry name" value="matE"/>
    <property type="match status" value="1"/>
</dbReference>
<protein>
    <submittedName>
        <fullName evidence="8">MATE family efflux transporter</fullName>
    </submittedName>
</protein>